<sequence length="88" mass="10400">MNMKTLEDIKEMNMRAVYRNPKELATCLKDLVDNYLEDLLSYENLESKVKKIVDANEDRVYKDNKISLKLYPYLGDERVQIIDKIIKG</sequence>
<reference evidence="1" key="1">
    <citation type="submission" date="2019-08" db="EMBL/GenBank/DDBJ databases">
        <authorList>
            <person name="Kucharzyk K."/>
            <person name="Murdoch R.W."/>
            <person name="Higgins S."/>
            <person name="Loffler F."/>
        </authorList>
    </citation>
    <scope>NUCLEOTIDE SEQUENCE</scope>
</reference>
<protein>
    <submittedName>
        <fullName evidence="1">Uncharacterized protein</fullName>
    </submittedName>
</protein>
<organism evidence="1">
    <name type="scientific">bioreactor metagenome</name>
    <dbReference type="NCBI Taxonomy" id="1076179"/>
    <lineage>
        <taxon>unclassified sequences</taxon>
        <taxon>metagenomes</taxon>
        <taxon>ecological metagenomes</taxon>
    </lineage>
</organism>
<accession>A0A644Y964</accession>
<dbReference type="EMBL" id="VSSQ01004323">
    <property type="protein sequence ID" value="MPM24697.1"/>
    <property type="molecule type" value="Genomic_DNA"/>
</dbReference>
<proteinExistence type="predicted"/>
<comment type="caution">
    <text evidence="1">The sequence shown here is derived from an EMBL/GenBank/DDBJ whole genome shotgun (WGS) entry which is preliminary data.</text>
</comment>
<name>A0A644Y964_9ZZZZ</name>
<dbReference type="InterPro" id="IPR030902">
    <property type="entry name" value="CLB_0814_fam"/>
</dbReference>
<dbReference type="NCBIfam" id="TIGR04540">
    <property type="entry name" value="CLB_0814_fam"/>
    <property type="match status" value="1"/>
</dbReference>
<dbReference type="AlphaFoldDB" id="A0A644Y964"/>
<gene>
    <name evidence="1" type="ORF">SDC9_71181</name>
</gene>
<evidence type="ECO:0000313" key="1">
    <source>
        <dbReference type="EMBL" id="MPM24697.1"/>
    </source>
</evidence>